<dbReference type="Pfam" id="PF01797">
    <property type="entry name" value="Y1_Tnp"/>
    <property type="match status" value="1"/>
</dbReference>
<accession>A0A934S4N8</accession>
<name>A0A934S4N8_9BACT</name>
<dbReference type="Gene3D" id="3.30.70.1290">
    <property type="entry name" value="Transposase IS200-like"/>
    <property type="match status" value="1"/>
</dbReference>
<evidence type="ECO:0000313" key="3">
    <source>
        <dbReference type="Proteomes" id="UP000617628"/>
    </source>
</evidence>
<dbReference type="PANTHER" id="PTHR36966:SF1">
    <property type="entry name" value="REP-ASSOCIATED TYROSINE TRANSPOSASE"/>
    <property type="match status" value="1"/>
</dbReference>
<dbReference type="InterPro" id="IPR036515">
    <property type="entry name" value="Transposase_17_sf"/>
</dbReference>
<dbReference type="InterPro" id="IPR002686">
    <property type="entry name" value="Transposase_17"/>
</dbReference>
<gene>
    <name evidence="2" type="ORF">JIN87_27540</name>
</gene>
<dbReference type="AlphaFoldDB" id="A0A934S4N8"/>
<dbReference type="NCBIfam" id="NF047646">
    <property type="entry name" value="REP_Tyr_transpos"/>
    <property type="match status" value="1"/>
</dbReference>
<comment type="caution">
    <text evidence="2">The sequence shown here is derived from an EMBL/GenBank/DDBJ whole genome shotgun (WGS) entry which is preliminary data.</text>
</comment>
<evidence type="ECO:0000259" key="1">
    <source>
        <dbReference type="SMART" id="SM01321"/>
    </source>
</evidence>
<dbReference type="RefSeq" id="WP_200359870.1">
    <property type="nucleotide sequence ID" value="NZ_JAENIL010000114.1"/>
</dbReference>
<dbReference type="Proteomes" id="UP000617628">
    <property type="component" value="Unassembled WGS sequence"/>
</dbReference>
<keyword evidence="3" id="KW-1185">Reference proteome</keyword>
<dbReference type="SUPFAM" id="SSF143422">
    <property type="entry name" value="Transposase IS200-like"/>
    <property type="match status" value="1"/>
</dbReference>
<feature type="domain" description="Transposase IS200-like" evidence="1">
    <location>
        <begin position="17"/>
        <end position="128"/>
    </location>
</feature>
<proteinExistence type="predicted"/>
<sequence length="170" mass="20598">MKRPPHSKDLRKGRHSEPNARYFVTFKAKPPSSSLCEPETHRAFKLTIEELERDNVFEMIAHVLMPDHVHILFRLGEILDLGKSISRLKFQFRKTSEPAKTYWQSGYYDHKLRNDSELHPILHYIYMNPYRAKLTEINTTWPYLYFRAKEWQWFEPLLDKDCPYPEWLDR</sequence>
<dbReference type="GO" id="GO:0006313">
    <property type="term" value="P:DNA transposition"/>
    <property type="evidence" value="ECO:0007669"/>
    <property type="project" value="InterPro"/>
</dbReference>
<dbReference type="EMBL" id="JAENIL010000114">
    <property type="protein sequence ID" value="MBK1880666.1"/>
    <property type="molecule type" value="Genomic_DNA"/>
</dbReference>
<protein>
    <submittedName>
        <fullName evidence="2">Transposase</fullName>
    </submittedName>
</protein>
<reference evidence="2" key="1">
    <citation type="submission" date="2021-01" db="EMBL/GenBank/DDBJ databases">
        <title>Modified the classification status of verrucomicrobia.</title>
        <authorList>
            <person name="Feng X."/>
        </authorList>
    </citation>
    <scope>NUCLEOTIDE SEQUENCE</scope>
    <source>
        <strain evidence="2">KCTC 13126</strain>
    </source>
</reference>
<dbReference type="GO" id="GO:0004803">
    <property type="term" value="F:transposase activity"/>
    <property type="evidence" value="ECO:0007669"/>
    <property type="project" value="InterPro"/>
</dbReference>
<dbReference type="PANTHER" id="PTHR36966">
    <property type="entry name" value="REP-ASSOCIATED TYROSINE TRANSPOSASE"/>
    <property type="match status" value="1"/>
</dbReference>
<dbReference type="GO" id="GO:0043565">
    <property type="term" value="F:sequence-specific DNA binding"/>
    <property type="evidence" value="ECO:0007669"/>
    <property type="project" value="TreeGrafter"/>
</dbReference>
<dbReference type="SMART" id="SM01321">
    <property type="entry name" value="Y1_Tnp"/>
    <property type="match status" value="1"/>
</dbReference>
<evidence type="ECO:0000313" key="2">
    <source>
        <dbReference type="EMBL" id="MBK1880666.1"/>
    </source>
</evidence>
<dbReference type="InterPro" id="IPR052715">
    <property type="entry name" value="RAYT_transposase"/>
</dbReference>
<organism evidence="2 3">
    <name type="scientific">Pelagicoccus mobilis</name>
    <dbReference type="NCBI Taxonomy" id="415221"/>
    <lineage>
        <taxon>Bacteria</taxon>
        <taxon>Pseudomonadati</taxon>
        <taxon>Verrucomicrobiota</taxon>
        <taxon>Opitutia</taxon>
        <taxon>Puniceicoccales</taxon>
        <taxon>Pelagicoccaceae</taxon>
        <taxon>Pelagicoccus</taxon>
    </lineage>
</organism>